<sequence length="616" mass="68208">MEQTREIDPSNPPKAKFGMYIEGQKDGATKNAKPIVAGTASYEYDMWNQMVKATTGEGTSTYTYNGEGYRTEKTENGKTTRSLYEGDKVILETDENGKQTARNIYGTNLIQRTVTTRENGNTKEETYSYMYNGHGDVTALLGADGTLAASYYYDAFGNALETHYYNASGTEISKAVDNPYRYAGYVYDSTTDLYYLNARMYDAKTARFLQEDTYLGTASDPLSLNLYTYCANNPVIYIDPTGHYKEGDEKYSVTVQEKLYLYGLAYADAKTDKDKKDAANAANALRQQAEAKEDYLYTPNANNEDIAYALGLTAKAKAACNNTTTANVTANKSTTDAGRNTSGSNANSATNTETIEKEKFANQYYSDAVQYYNYRKDTNMFWIPYSNTVKIYMEALDYAVKKNLIDKNSSDYKLAVANIYLSAYSQGDIAADSYLHIIENTDPSIMMFAAALKSLEKSGKFTTNEISDLQNSYEKMNIERTSKAAVPMSIEMVGEDANFEAAANRIKPMQGYTDVVVHGDANSFYVLNKGQWVQIDQRSMATYLKSNGYTGGPIRLISCETGSLPNGIAQNLSNKLGTEVIAPSNTVWIQPNGSLTIGRTGQVNTGRWNTFTPGKP</sequence>
<dbReference type="PANTHER" id="PTHR32305:SF17">
    <property type="entry name" value="TRNA NUCLEASE WAPA"/>
    <property type="match status" value="1"/>
</dbReference>
<dbReference type="InterPro" id="IPR050708">
    <property type="entry name" value="T6SS_VgrG/RHS"/>
</dbReference>
<organism evidence="2 3">
    <name type="scientific">Ruminiclostridium hungatei</name>
    <name type="common">Clostridium hungatei</name>
    <dbReference type="NCBI Taxonomy" id="48256"/>
    <lineage>
        <taxon>Bacteria</taxon>
        <taxon>Bacillati</taxon>
        <taxon>Bacillota</taxon>
        <taxon>Clostridia</taxon>
        <taxon>Eubacteriales</taxon>
        <taxon>Oscillospiraceae</taxon>
        <taxon>Ruminiclostridium</taxon>
    </lineage>
</organism>
<evidence type="ECO:0000313" key="2">
    <source>
        <dbReference type="EMBL" id="OPX44207.1"/>
    </source>
</evidence>
<proteinExistence type="predicted"/>
<dbReference type="EMBL" id="MZGX01000010">
    <property type="protein sequence ID" value="OPX44207.1"/>
    <property type="molecule type" value="Genomic_DNA"/>
</dbReference>
<keyword evidence="2" id="KW-0378">Hydrolase</keyword>
<accession>A0A1V4SLS7</accession>
<keyword evidence="3" id="KW-1185">Reference proteome</keyword>
<dbReference type="PANTHER" id="PTHR32305">
    <property type="match status" value="1"/>
</dbReference>
<name>A0A1V4SLS7_RUMHU</name>
<evidence type="ECO:0000313" key="3">
    <source>
        <dbReference type="Proteomes" id="UP000191554"/>
    </source>
</evidence>
<dbReference type="InterPro" id="IPR022385">
    <property type="entry name" value="Rhs_assc_core"/>
</dbReference>
<dbReference type="Gene3D" id="2.180.10.10">
    <property type="entry name" value="RHS repeat-associated core"/>
    <property type="match status" value="1"/>
</dbReference>
<comment type="caution">
    <text evidence="2">The sequence shown here is derived from an EMBL/GenBank/DDBJ whole genome shotgun (WGS) entry which is preliminary data.</text>
</comment>
<dbReference type="AlphaFoldDB" id="A0A1V4SLS7"/>
<dbReference type="NCBIfam" id="TIGR03696">
    <property type="entry name" value="Rhs_assc_core"/>
    <property type="match status" value="1"/>
</dbReference>
<dbReference type="GO" id="GO:0016787">
    <property type="term" value="F:hydrolase activity"/>
    <property type="evidence" value="ECO:0007669"/>
    <property type="project" value="UniProtKB-KW"/>
</dbReference>
<dbReference type="EC" id="3.1.-.-" evidence="2"/>
<reference evidence="2 3" key="1">
    <citation type="submission" date="2017-03" db="EMBL/GenBank/DDBJ databases">
        <title>Genome sequence of Clostridium hungatei DSM 14427.</title>
        <authorList>
            <person name="Poehlein A."/>
            <person name="Daniel R."/>
        </authorList>
    </citation>
    <scope>NUCLEOTIDE SEQUENCE [LARGE SCALE GENOMIC DNA]</scope>
    <source>
        <strain evidence="2 3">DSM 14427</strain>
    </source>
</reference>
<gene>
    <name evidence="2" type="primary">wapA_4</name>
    <name evidence="2" type="ORF">CLHUN_17610</name>
</gene>
<protein>
    <submittedName>
        <fullName evidence="2">tRNA(Glu)-specific nuclease WapA</fullName>
        <ecNumber evidence="2">3.1.-.-</ecNumber>
    </submittedName>
</protein>
<evidence type="ECO:0000256" key="1">
    <source>
        <dbReference type="SAM" id="MobiDB-lite"/>
    </source>
</evidence>
<dbReference type="Proteomes" id="UP000191554">
    <property type="component" value="Unassembled WGS sequence"/>
</dbReference>
<feature type="region of interest" description="Disordered" evidence="1">
    <location>
        <begin position="331"/>
        <end position="350"/>
    </location>
</feature>
<dbReference type="STRING" id="48256.CLHUN_17610"/>